<gene>
    <name evidence="2" type="ORF">ALEPTO_LOCUS10376</name>
</gene>
<feature type="compositionally biased region" description="Basic and acidic residues" evidence="1">
    <location>
        <begin position="37"/>
        <end position="47"/>
    </location>
</feature>
<organism evidence="2 3">
    <name type="scientific">Ambispora leptoticha</name>
    <dbReference type="NCBI Taxonomy" id="144679"/>
    <lineage>
        <taxon>Eukaryota</taxon>
        <taxon>Fungi</taxon>
        <taxon>Fungi incertae sedis</taxon>
        <taxon>Mucoromycota</taxon>
        <taxon>Glomeromycotina</taxon>
        <taxon>Glomeromycetes</taxon>
        <taxon>Archaeosporales</taxon>
        <taxon>Ambisporaceae</taxon>
        <taxon>Ambispora</taxon>
    </lineage>
</organism>
<comment type="caution">
    <text evidence="2">The sequence shown here is derived from an EMBL/GenBank/DDBJ whole genome shotgun (WGS) entry which is preliminary data.</text>
</comment>
<evidence type="ECO:0000313" key="2">
    <source>
        <dbReference type="EMBL" id="CAG8662849.1"/>
    </source>
</evidence>
<sequence>MWDPVGKEKVLSKETNMKDSERDSVKNSKESEEEDINESKSESEELE</sequence>
<feature type="region of interest" description="Disordered" evidence="1">
    <location>
        <begin position="1"/>
        <end position="47"/>
    </location>
</feature>
<feature type="compositionally biased region" description="Basic and acidic residues" evidence="1">
    <location>
        <begin position="1"/>
        <end position="30"/>
    </location>
</feature>
<dbReference type="Proteomes" id="UP000789508">
    <property type="component" value="Unassembled WGS sequence"/>
</dbReference>
<dbReference type="AlphaFoldDB" id="A0A9N9E2V2"/>
<dbReference type="EMBL" id="CAJVPS010011098">
    <property type="protein sequence ID" value="CAG8662849.1"/>
    <property type="molecule type" value="Genomic_DNA"/>
</dbReference>
<keyword evidence="3" id="KW-1185">Reference proteome</keyword>
<accession>A0A9N9E2V2</accession>
<proteinExistence type="predicted"/>
<name>A0A9N9E2V2_9GLOM</name>
<feature type="non-terminal residue" evidence="2">
    <location>
        <position position="47"/>
    </location>
</feature>
<evidence type="ECO:0000313" key="3">
    <source>
        <dbReference type="Proteomes" id="UP000789508"/>
    </source>
</evidence>
<protein>
    <submittedName>
        <fullName evidence="2">5893_t:CDS:1</fullName>
    </submittedName>
</protein>
<reference evidence="2" key="1">
    <citation type="submission" date="2021-06" db="EMBL/GenBank/DDBJ databases">
        <authorList>
            <person name="Kallberg Y."/>
            <person name="Tangrot J."/>
            <person name="Rosling A."/>
        </authorList>
    </citation>
    <scope>NUCLEOTIDE SEQUENCE</scope>
    <source>
        <strain evidence="2">FL130A</strain>
    </source>
</reference>
<evidence type="ECO:0000256" key="1">
    <source>
        <dbReference type="SAM" id="MobiDB-lite"/>
    </source>
</evidence>